<dbReference type="SFLD" id="SFLDF00027">
    <property type="entry name" value="p-type_atpase"/>
    <property type="match status" value="1"/>
</dbReference>
<dbReference type="Pfam" id="PF00690">
    <property type="entry name" value="Cation_ATPase_N"/>
    <property type="match status" value="1"/>
</dbReference>
<accession>Q2IWA8</accession>
<evidence type="ECO:0000256" key="3">
    <source>
        <dbReference type="ARBA" id="ARBA00022741"/>
    </source>
</evidence>
<dbReference type="SFLD" id="SFLDS00003">
    <property type="entry name" value="Haloacid_Dehalogenase"/>
    <property type="match status" value="1"/>
</dbReference>
<keyword evidence="3" id="KW-0547">Nucleotide-binding</keyword>
<feature type="transmembrane region" description="Helical" evidence="8">
    <location>
        <begin position="235"/>
        <end position="257"/>
    </location>
</feature>
<feature type="transmembrane region" description="Helical" evidence="8">
    <location>
        <begin position="672"/>
        <end position="693"/>
    </location>
</feature>
<sequence>MPPVSTPASAPTGLSEAEAGARLAGEGPNELPSPDRRTLLGIVLEVMREPMLALLLGGGVVYLALGDFKEALILLVFASLSIVITVVQESRTERVLEALRDLTSPRALVIRDGERRRIAGREVVRGDLMVLSEGDRVAADAVLLSADDIQADESLLTGESVPVRKIARDEADAAVSHRPGGDDQPTVYSGSLVVRGGGIAEVIATGPRSEIGKIGQALGTLQIEPPRLQTQTRKLVRVFGIIGGAFSLLVVVLYGTLRGGWLDAVLAGITVGMSMLPEEFPVVLAVFMAMGAWRISQARVLTRRAAAIESLGSATVLCTDKTGTLTENRMSVAELRLTSGEMFRPREGAELPATFRALLETGLLASAPDPFDPMDRALHRLADSHLPDARGDRSMVHSYGLRRDLLAMTQVWRDHDDPGDFIVAAKGAPEAIARMCGLDDAELLRLSQTIDAMAADGLRVLGVARATHPNDDWPETPLGFGFEFLGLVGLADPLRAAVPAAVADCRAAGIRVVMITGDYPATAQAIARQAGIDADTCVSGDEIARLDDVALAQRLRDATVFARIMPEQKLRIVDALKSGGDVVAMTGDGVNDAPSLKSAHIGIAMGGRGTDVAREASAIVLLDDDFASIVKAIRLGRRIYDNLVKAMGFIFAVHVPIAGLALLPLLFGLPILLGPIHIAFLEMIIDPVCSIVFEAETAEDDVMRRPPRDPEQPLFTPALIGWGLVQGLLVFALVAGVFVIGQFRAMPENELRALTFFALVLSFVCLIFVNRSFSTSILAALRRPNPMLAVVLAIVGCVLGLSLAWPWLRDLFKFGPLHWDDLGLTAAAALAVLILLELIKPLWRGRIGSAASRRQA</sequence>
<evidence type="ECO:0000313" key="10">
    <source>
        <dbReference type="EMBL" id="ABD07502.1"/>
    </source>
</evidence>
<dbReference type="InterPro" id="IPR018303">
    <property type="entry name" value="ATPase_P-typ_P_site"/>
</dbReference>
<feature type="transmembrane region" description="Helical" evidence="8">
    <location>
        <begin position="785"/>
        <end position="807"/>
    </location>
</feature>
<dbReference type="RefSeq" id="WP_011441687.1">
    <property type="nucleotide sequence ID" value="NC_007778.1"/>
</dbReference>
<evidence type="ECO:0000256" key="1">
    <source>
        <dbReference type="ARBA" id="ARBA00004141"/>
    </source>
</evidence>
<dbReference type="SUPFAM" id="SSF81653">
    <property type="entry name" value="Calcium ATPase, transduction domain A"/>
    <property type="match status" value="1"/>
</dbReference>
<feature type="domain" description="Cation-transporting P-type ATPase N-terminal" evidence="9">
    <location>
        <begin position="2"/>
        <end position="67"/>
    </location>
</feature>
<dbReference type="SUPFAM" id="SSF81665">
    <property type="entry name" value="Calcium ATPase, transmembrane domain M"/>
    <property type="match status" value="1"/>
</dbReference>
<keyword evidence="11" id="KW-1185">Reference proteome</keyword>
<dbReference type="OrthoDB" id="391538at2"/>
<dbReference type="STRING" id="316058.RPB_2800"/>
<dbReference type="InterPro" id="IPR059000">
    <property type="entry name" value="ATPase_P-type_domA"/>
</dbReference>
<gene>
    <name evidence="10" type="ordered locus">RPB_2800</name>
</gene>
<dbReference type="Gene3D" id="1.20.1110.10">
    <property type="entry name" value="Calcium-transporting ATPase, transmembrane domain"/>
    <property type="match status" value="1"/>
</dbReference>
<keyword evidence="4" id="KW-0067">ATP-binding</keyword>
<dbReference type="HOGENOM" id="CLU_002360_4_1_5"/>
<evidence type="ECO:0000313" key="11">
    <source>
        <dbReference type="Proteomes" id="UP000008809"/>
    </source>
</evidence>
<dbReference type="Gene3D" id="3.40.50.1000">
    <property type="entry name" value="HAD superfamily/HAD-like"/>
    <property type="match status" value="1"/>
</dbReference>
<dbReference type="KEGG" id="rpb:RPB_2800"/>
<dbReference type="InterPro" id="IPR006068">
    <property type="entry name" value="ATPase_P-typ_cation-transptr_C"/>
</dbReference>
<feature type="transmembrane region" description="Helical" evidence="8">
    <location>
        <begin position="753"/>
        <end position="773"/>
    </location>
</feature>
<dbReference type="PANTHER" id="PTHR42861">
    <property type="entry name" value="CALCIUM-TRANSPORTING ATPASE"/>
    <property type="match status" value="1"/>
</dbReference>
<dbReference type="InterPro" id="IPR023299">
    <property type="entry name" value="ATPase_P-typ_cyto_dom_N"/>
</dbReference>
<evidence type="ECO:0000256" key="5">
    <source>
        <dbReference type="ARBA" id="ARBA00022967"/>
    </source>
</evidence>
<dbReference type="InterPro" id="IPR004014">
    <property type="entry name" value="ATPase_P-typ_cation-transptr_N"/>
</dbReference>
<dbReference type="InterPro" id="IPR001757">
    <property type="entry name" value="P_typ_ATPase"/>
</dbReference>
<dbReference type="NCBIfam" id="TIGR01494">
    <property type="entry name" value="ATPase_P-type"/>
    <property type="match status" value="1"/>
</dbReference>
<feature type="transmembrane region" description="Helical" evidence="8">
    <location>
        <begin position="714"/>
        <end position="741"/>
    </location>
</feature>
<dbReference type="InterPro" id="IPR044492">
    <property type="entry name" value="P_typ_ATPase_HD_dom"/>
</dbReference>
<dbReference type="InterPro" id="IPR008250">
    <property type="entry name" value="ATPase_P-typ_transduc_dom_A_sf"/>
</dbReference>
<dbReference type="PROSITE" id="PS00154">
    <property type="entry name" value="ATPASE_E1_E2"/>
    <property type="match status" value="1"/>
</dbReference>
<dbReference type="Proteomes" id="UP000008809">
    <property type="component" value="Chromosome"/>
</dbReference>
<proteinExistence type="predicted"/>
<keyword evidence="5" id="KW-1278">Translocase</keyword>
<dbReference type="AlphaFoldDB" id="Q2IWA8"/>
<dbReference type="GO" id="GO:0005524">
    <property type="term" value="F:ATP binding"/>
    <property type="evidence" value="ECO:0007669"/>
    <property type="project" value="UniProtKB-KW"/>
</dbReference>
<evidence type="ECO:0000256" key="4">
    <source>
        <dbReference type="ARBA" id="ARBA00022840"/>
    </source>
</evidence>
<evidence type="ECO:0000256" key="7">
    <source>
        <dbReference type="ARBA" id="ARBA00023136"/>
    </source>
</evidence>
<evidence type="ECO:0000256" key="2">
    <source>
        <dbReference type="ARBA" id="ARBA00022692"/>
    </source>
</evidence>
<dbReference type="InterPro" id="IPR023214">
    <property type="entry name" value="HAD_sf"/>
</dbReference>
<feature type="transmembrane region" description="Helical" evidence="8">
    <location>
        <begin position="643"/>
        <end position="666"/>
    </location>
</feature>
<keyword evidence="6 8" id="KW-1133">Transmembrane helix</keyword>
<keyword evidence="7 8" id="KW-0472">Membrane</keyword>
<evidence type="ECO:0000256" key="6">
    <source>
        <dbReference type="ARBA" id="ARBA00022989"/>
    </source>
</evidence>
<dbReference type="Gene3D" id="3.40.1110.10">
    <property type="entry name" value="Calcium-transporting ATPase, cytoplasmic domain N"/>
    <property type="match status" value="1"/>
</dbReference>
<evidence type="ECO:0000259" key="9">
    <source>
        <dbReference type="SMART" id="SM00831"/>
    </source>
</evidence>
<feature type="transmembrane region" description="Helical" evidence="8">
    <location>
        <begin position="71"/>
        <end position="87"/>
    </location>
</feature>
<dbReference type="Pfam" id="PF00689">
    <property type="entry name" value="Cation_ATPase_C"/>
    <property type="match status" value="1"/>
</dbReference>
<protein>
    <submittedName>
        <fullName evidence="10">ATPase, E1-E2 type</fullName>
    </submittedName>
</protein>
<dbReference type="SFLD" id="SFLDG00002">
    <property type="entry name" value="C1.7:_P-type_atpase_like"/>
    <property type="match status" value="1"/>
</dbReference>
<reference evidence="10 11" key="1">
    <citation type="submission" date="2006-01" db="EMBL/GenBank/DDBJ databases">
        <title>Complete sequence of Rhodopseudomonas palustris HaA2.</title>
        <authorList>
            <consortium name="US DOE Joint Genome Institute"/>
            <person name="Copeland A."/>
            <person name="Lucas S."/>
            <person name="Lapidus A."/>
            <person name="Barry K."/>
            <person name="Detter J.C."/>
            <person name="Glavina T."/>
            <person name="Hammon N."/>
            <person name="Israni S."/>
            <person name="Pitluck S."/>
            <person name="Chain P."/>
            <person name="Malfatti S."/>
            <person name="Shin M."/>
            <person name="Vergez L."/>
            <person name="Schmutz J."/>
            <person name="Larimer F."/>
            <person name="Land M."/>
            <person name="Hauser L."/>
            <person name="Pelletier D.A."/>
            <person name="Kyrpides N."/>
            <person name="Anderson I."/>
            <person name="Oda Y."/>
            <person name="Harwood C.S."/>
            <person name="Richardson P."/>
        </authorList>
    </citation>
    <scope>NUCLEOTIDE SEQUENCE [LARGE SCALE GENOMIC DNA]</scope>
    <source>
        <strain evidence="10 11">HaA2</strain>
    </source>
</reference>
<dbReference type="Pfam" id="PF00702">
    <property type="entry name" value="Hydrolase"/>
    <property type="match status" value="1"/>
</dbReference>
<dbReference type="SUPFAM" id="SSF56784">
    <property type="entry name" value="HAD-like"/>
    <property type="match status" value="1"/>
</dbReference>
<dbReference type="eggNOG" id="COG0474">
    <property type="taxonomic scope" value="Bacteria"/>
</dbReference>
<comment type="subcellular location">
    <subcellularLocation>
        <location evidence="1">Membrane</location>
        <topology evidence="1">Multi-pass membrane protein</topology>
    </subcellularLocation>
</comment>
<dbReference type="Gene3D" id="2.70.150.10">
    <property type="entry name" value="Calcium-transporting ATPase, cytoplasmic transduction domain A"/>
    <property type="match status" value="1"/>
</dbReference>
<dbReference type="GO" id="GO:0015662">
    <property type="term" value="F:P-type ion transporter activity"/>
    <property type="evidence" value="ECO:0007669"/>
    <property type="project" value="UniProtKB-ARBA"/>
</dbReference>
<organism evidence="10 11">
    <name type="scientific">Rhodopseudomonas palustris (strain HaA2)</name>
    <dbReference type="NCBI Taxonomy" id="316058"/>
    <lineage>
        <taxon>Bacteria</taxon>
        <taxon>Pseudomonadati</taxon>
        <taxon>Pseudomonadota</taxon>
        <taxon>Alphaproteobacteria</taxon>
        <taxon>Hyphomicrobiales</taxon>
        <taxon>Nitrobacteraceae</taxon>
        <taxon>Rhodopseudomonas</taxon>
    </lineage>
</organism>
<evidence type="ECO:0000256" key="8">
    <source>
        <dbReference type="SAM" id="Phobius"/>
    </source>
</evidence>
<dbReference type="SMART" id="SM00831">
    <property type="entry name" value="Cation_ATPase_N"/>
    <property type="match status" value="1"/>
</dbReference>
<dbReference type="InterPro" id="IPR023298">
    <property type="entry name" value="ATPase_P-typ_TM_dom_sf"/>
</dbReference>
<dbReference type="InterPro" id="IPR036412">
    <property type="entry name" value="HAD-like_sf"/>
</dbReference>
<dbReference type="Pfam" id="PF00122">
    <property type="entry name" value="E1-E2_ATPase"/>
    <property type="match status" value="1"/>
</dbReference>
<name>Q2IWA8_RHOP2</name>
<dbReference type="PRINTS" id="PR00120">
    <property type="entry name" value="HATPASE"/>
</dbReference>
<dbReference type="GO" id="GO:0016887">
    <property type="term" value="F:ATP hydrolysis activity"/>
    <property type="evidence" value="ECO:0007669"/>
    <property type="project" value="InterPro"/>
</dbReference>
<feature type="transmembrane region" description="Helical" evidence="8">
    <location>
        <begin position="822"/>
        <end position="839"/>
    </location>
</feature>
<keyword evidence="2 8" id="KW-0812">Transmembrane</keyword>
<dbReference type="EMBL" id="CP000250">
    <property type="protein sequence ID" value="ABD07502.1"/>
    <property type="molecule type" value="Genomic_DNA"/>
</dbReference>
<dbReference type="PRINTS" id="PR00119">
    <property type="entry name" value="CATATPASE"/>
</dbReference>
<dbReference type="GO" id="GO:0016020">
    <property type="term" value="C:membrane"/>
    <property type="evidence" value="ECO:0007669"/>
    <property type="project" value="UniProtKB-SubCell"/>
</dbReference>